<sequence>MSSGGHPELGCDPGRVEVRLPFRDQSVRSMRGDSTTGLAKALGVSPTTVQQHLKSIFEKAEVNSRVELIAKVYFDCYDLRARDNRTRIQEEQSIRGGPKIA</sequence>
<dbReference type="GO" id="GO:0003677">
    <property type="term" value="F:DNA binding"/>
    <property type="evidence" value="ECO:0007669"/>
    <property type="project" value="InterPro"/>
</dbReference>
<evidence type="ECO:0000313" key="3">
    <source>
        <dbReference type="Proteomes" id="UP000030002"/>
    </source>
</evidence>
<accession>A0A0A0J0D9</accession>
<dbReference type="AlphaFoldDB" id="A0A0A0J0D9"/>
<dbReference type="GO" id="GO:0006355">
    <property type="term" value="P:regulation of DNA-templated transcription"/>
    <property type="evidence" value="ECO:0007669"/>
    <property type="project" value="InterPro"/>
</dbReference>
<keyword evidence="3" id="KW-1185">Reference proteome</keyword>
<dbReference type="InterPro" id="IPR000792">
    <property type="entry name" value="Tscrpt_reg_LuxR_C"/>
</dbReference>
<evidence type="ECO:0000313" key="2">
    <source>
        <dbReference type="EMBL" id="KGN29662.1"/>
    </source>
</evidence>
<dbReference type="Proteomes" id="UP000030002">
    <property type="component" value="Unassembled WGS sequence"/>
</dbReference>
<protein>
    <recommendedName>
        <fullName evidence="1">HTH luxR-type domain-containing protein</fullName>
    </recommendedName>
</protein>
<dbReference type="Pfam" id="PF00196">
    <property type="entry name" value="GerE"/>
    <property type="match status" value="1"/>
</dbReference>
<gene>
    <name evidence="2" type="ORF">N802_11670</name>
</gene>
<evidence type="ECO:0000259" key="1">
    <source>
        <dbReference type="SMART" id="SM00421"/>
    </source>
</evidence>
<reference evidence="2 3" key="1">
    <citation type="submission" date="2013-08" db="EMBL/GenBank/DDBJ databases">
        <title>The genome sequence of Knoellia sinensis.</title>
        <authorList>
            <person name="Zhu W."/>
            <person name="Wang G."/>
        </authorList>
    </citation>
    <scope>NUCLEOTIDE SEQUENCE [LARGE SCALE GENOMIC DNA]</scope>
    <source>
        <strain evidence="2 3">KCTC 19936</strain>
    </source>
</reference>
<organism evidence="2 3">
    <name type="scientific">Knoellia sinensis KCTC 19936</name>
    <dbReference type="NCBI Taxonomy" id="1385520"/>
    <lineage>
        <taxon>Bacteria</taxon>
        <taxon>Bacillati</taxon>
        <taxon>Actinomycetota</taxon>
        <taxon>Actinomycetes</taxon>
        <taxon>Micrococcales</taxon>
        <taxon>Intrasporangiaceae</taxon>
        <taxon>Knoellia</taxon>
    </lineage>
</organism>
<feature type="domain" description="HTH luxR-type" evidence="1">
    <location>
        <begin position="17"/>
        <end position="72"/>
    </location>
</feature>
<dbReference type="InterPro" id="IPR016032">
    <property type="entry name" value="Sig_transdc_resp-reg_C-effctor"/>
</dbReference>
<proteinExistence type="predicted"/>
<comment type="caution">
    <text evidence="2">The sequence shown here is derived from an EMBL/GenBank/DDBJ whole genome shotgun (WGS) entry which is preliminary data.</text>
</comment>
<dbReference type="SUPFAM" id="SSF46894">
    <property type="entry name" value="C-terminal effector domain of the bipartite response regulators"/>
    <property type="match status" value="1"/>
</dbReference>
<dbReference type="STRING" id="1385520.N802_11670"/>
<dbReference type="eggNOG" id="COG2197">
    <property type="taxonomic scope" value="Bacteria"/>
</dbReference>
<name>A0A0A0J0D9_9MICO</name>
<dbReference type="InterPro" id="IPR036388">
    <property type="entry name" value="WH-like_DNA-bd_sf"/>
</dbReference>
<dbReference type="EMBL" id="AVPJ01000033">
    <property type="protein sequence ID" value="KGN29662.1"/>
    <property type="molecule type" value="Genomic_DNA"/>
</dbReference>
<dbReference type="SMART" id="SM00421">
    <property type="entry name" value="HTH_LUXR"/>
    <property type="match status" value="1"/>
</dbReference>
<dbReference type="Gene3D" id="1.10.10.10">
    <property type="entry name" value="Winged helix-like DNA-binding domain superfamily/Winged helix DNA-binding domain"/>
    <property type="match status" value="1"/>
</dbReference>